<reference evidence="12" key="1">
    <citation type="submission" date="2018-10" db="EMBL/GenBank/DDBJ databases">
        <authorList>
            <person name="D'Souza A.W."/>
            <person name="Potter R.F."/>
            <person name="Wallace M."/>
            <person name="Shupe A."/>
            <person name="Patel S."/>
            <person name="Sun S."/>
            <person name="Gul D."/>
            <person name="Kwon J.H."/>
            <person name="Andleeb S."/>
            <person name="Burnham C.-A.D."/>
            <person name="Dantas G."/>
        </authorList>
    </citation>
    <scope>NUCLEOTIDE SEQUENCE</scope>
    <source>
        <strain evidence="12">AL_065</strain>
    </source>
</reference>
<name>A0AAJ4TSU9_ACILW</name>
<keyword evidence="3" id="KW-0813">Transport</keyword>
<proteinExistence type="predicted"/>
<dbReference type="Gene3D" id="2.40.160.10">
    <property type="entry name" value="Porin"/>
    <property type="match status" value="1"/>
</dbReference>
<evidence type="ECO:0000313" key="13">
    <source>
        <dbReference type="Proteomes" id="UP000293391"/>
    </source>
</evidence>
<dbReference type="AlphaFoldDB" id="A0AAJ4TSU9"/>
<keyword evidence="8" id="KW-0626">Porin</keyword>
<evidence type="ECO:0000256" key="3">
    <source>
        <dbReference type="ARBA" id="ARBA00022448"/>
    </source>
</evidence>
<dbReference type="GO" id="GO:0015288">
    <property type="term" value="F:porin activity"/>
    <property type="evidence" value="ECO:0007669"/>
    <property type="project" value="UniProtKB-KW"/>
</dbReference>
<keyword evidence="9" id="KW-0472">Membrane</keyword>
<keyword evidence="7" id="KW-0406">Ion transport</keyword>
<dbReference type="InterPro" id="IPR002299">
    <property type="entry name" value="Porin_Neis"/>
</dbReference>
<evidence type="ECO:0000256" key="10">
    <source>
        <dbReference type="ARBA" id="ARBA00023237"/>
    </source>
</evidence>
<gene>
    <name evidence="12" type="ORF">EVX74_011690</name>
</gene>
<dbReference type="EMBL" id="CP078045">
    <property type="protein sequence ID" value="QXR06745.1"/>
    <property type="molecule type" value="Genomic_DNA"/>
</dbReference>
<evidence type="ECO:0000256" key="9">
    <source>
        <dbReference type="ARBA" id="ARBA00023136"/>
    </source>
</evidence>
<evidence type="ECO:0000313" key="12">
    <source>
        <dbReference type="EMBL" id="QXR06745.1"/>
    </source>
</evidence>
<dbReference type="GO" id="GO:0006811">
    <property type="term" value="P:monoatomic ion transport"/>
    <property type="evidence" value="ECO:0007669"/>
    <property type="project" value="UniProtKB-KW"/>
</dbReference>
<evidence type="ECO:0000256" key="5">
    <source>
        <dbReference type="ARBA" id="ARBA00022692"/>
    </source>
</evidence>
<evidence type="ECO:0000256" key="8">
    <source>
        <dbReference type="ARBA" id="ARBA00023114"/>
    </source>
</evidence>
<comment type="subunit">
    <text evidence="2">Homotrimer.</text>
</comment>
<accession>A0AAJ4TSU9</accession>
<dbReference type="InterPro" id="IPR050298">
    <property type="entry name" value="Gram-neg_bact_OMP"/>
</dbReference>
<dbReference type="SUPFAM" id="SSF56935">
    <property type="entry name" value="Porins"/>
    <property type="match status" value="1"/>
</dbReference>
<keyword evidence="6 11" id="KW-0732">Signal</keyword>
<reference evidence="12" key="2">
    <citation type="journal article" date="2019" name="Nat. Commun.">
        <title>Spatiotemporal dynamics of multidrug resistant bacteria on intensive care unit surfaces.</title>
        <authorList>
            <person name="D'Souza A.W."/>
            <person name="Potter R.F."/>
            <person name="Wallace M."/>
            <person name="Shupe A."/>
            <person name="Patel S."/>
            <person name="Sun X."/>
            <person name="Gul D."/>
            <person name="Kwon J.H."/>
            <person name="Andleeb S."/>
            <person name="Burnham C.D."/>
            <person name="Dantas G."/>
        </authorList>
    </citation>
    <scope>NUCLEOTIDE SEQUENCE</scope>
    <source>
        <strain evidence="12">AL_065</strain>
    </source>
</reference>
<feature type="chain" id="PRO_5042586989" evidence="11">
    <location>
        <begin position="21"/>
        <end position="377"/>
    </location>
</feature>
<dbReference type="PRINTS" id="PR00184">
    <property type="entry name" value="NEISSPPORIN"/>
</dbReference>
<dbReference type="GO" id="GO:0009279">
    <property type="term" value="C:cell outer membrane"/>
    <property type="evidence" value="ECO:0007669"/>
    <property type="project" value="UniProtKB-SubCell"/>
</dbReference>
<feature type="signal peptide" evidence="11">
    <location>
        <begin position="1"/>
        <end position="20"/>
    </location>
</feature>
<evidence type="ECO:0000256" key="6">
    <source>
        <dbReference type="ARBA" id="ARBA00022729"/>
    </source>
</evidence>
<evidence type="ECO:0000256" key="1">
    <source>
        <dbReference type="ARBA" id="ARBA00004571"/>
    </source>
</evidence>
<keyword evidence="5" id="KW-0812">Transmembrane</keyword>
<dbReference type="InterPro" id="IPR023614">
    <property type="entry name" value="Porin_dom_sf"/>
</dbReference>
<dbReference type="RefSeq" id="WP_129716548.1">
    <property type="nucleotide sequence ID" value="NZ_CP078045.1"/>
</dbReference>
<dbReference type="GO" id="GO:0046930">
    <property type="term" value="C:pore complex"/>
    <property type="evidence" value="ECO:0007669"/>
    <property type="project" value="UniProtKB-KW"/>
</dbReference>
<dbReference type="Pfam" id="PF00267">
    <property type="entry name" value="Porin_1"/>
    <property type="match status" value="1"/>
</dbReference>
<evidence type="ECO:0000256" key="2">
    <source>
        <dbReference type="ARBA" id="ARBA00011233"/>
    </source>
</evidence>
<protein>
    <submittedName>
        <fullName evidence="12">Porin</fullName>
    </submittedName>
</protein>
<sequence>MKTKLATAIAFSLLAGTTFAAPTFYGEIDASVDYLPEDNASPVSDRDVIELNTNNSFLGLKGEEKLTDRLSGLYQAEFTFYVDNGGSTDTFVPRNLLVGLKDEKLGTVKLGKIDTPVKQLSSVVDTFNNYVANKADMAGIFTGENRIDNVVVYEAPGFAVGEGKLKATALLATGEAGGISSSKGGSKVAGRGLGDAWSASVVYDSKAVVLGLGYDKAIPSNFAGVGILNTRQGEINQLYTDGDAKAIFAAANTIRAIGRVNLDGGLALKALYQTSEVENVAGNAAGAANIDDAQGWLIGAEYTLPNAQAWTVKGQYSQNTTELKVGSDFEAQQFILGADYAFSKQVKAYGYAGLLTLEQGPLETKQPVVGTGLEYKF</sequence>
<keyword evidence="4" id="KW-1134">Transmembrane beta strand</keyword>
<dbReference type="InterPro" id="IPR033900">
    <property type="entry name" value="Gram_neg_porin_domain"/>
</dbReference>
<reference evidence="12" key="3">
    <citation type="submission" date="2021-06" db="EMBL/GenBank/DDBJ databases">
        <authorList>
            <person name="Diorio-Toth L."/>
        </authorList>
    </citation>
    <scope>NUCLEOTIDE SEQUENCE</scope>
    <source>
        <strain evidence="12">AL_065</strain>
    </source>
</reference>
<organism evidence="12 13">
    <name type="scientific">Acinetobacter lwoffii</name>
    <dbReference type="NCBI Taxonomy" id="28090"/>
    <lineage>
        <taxon>Bacteria</taxon>
        <taxon>Pseudomonadati</taxon>
        <taxon>Pseudomonadota</taxon>
        <taxon>Gammaproteobacteria</taxon>
        <taxon>Moraxellales</taxon>
        <taxon>Moraxellaceae</taxon>
        <taxon>Acinetobacter</taxon>
    </lineage>
</organism>
<dbReference type="Proteomes" id="UP000293391">
    <property type="component" value="Chromosome"/>
</dbReference>
<dbReference type="CDD" id="cd00342">
    <property type="entry name" value="gram_neg_porins"/>
    <property type="match status" value="1"/>
</dbReference>
<evidence type="ECO:0000256" key="11">
    <source>
        <dbReference type="SAM" id="SignalP"/>
    </source>
</evidence>
<keyword evidence="10" id="KW-0998">Cell outer membrane</keyword>
<dbReference type="PANTHER" id="PTHR34501">
    <property type="entry name" value="PROTEIN YDDL-RELATED"/>
    <property type="match status" value="1"/>
</dbReference>
<dbReference type="InterPro" id="IPR001702">
    <property type="entry name" value="Porin_Gram-ve"/>
</dbReference>
<evidence type="ECO:0000256" key="4">
    <source>
        <dbReference type="ARBA" id="ARBA00022452"/>
    </source>
</evidence>
<dbReference type="PANTHER" id="PTHR34501:SF9">
    <property type="entry name" value="MAJOR OUTER MEMBRANE PROTEIN P.IA"/>
    <property type="match status" value="1"/>
</dbReference>
<comment type="subcellular location">
    <subcellularLocation>
        <location evidence="1">Cell outer membrane</location>
        <topology evidence="1">Multi-pass membrane protein</topology>
    </subcellularLocation>
</comment>
<evidence type="ECO:0000256" key="7">
    <source>
        <dbReference type="ARBA" id="ARBA00023065"/>
    </source>
</evidence>